<evidence type="ECO:0000313" key="2">
    <source>
        <dbReference type="EMBL" id="QBY54865.1"/>
    </source>
</evidence>
<accession>A0A4P7LGJ6</accession>
<dbReference type="Proteomes" id="UP000295294">
    <property type="component" value="Chromosome 2"/>
</dbReference>
<sequence>MYYGTNAAGAAGAESRALAADDSQPRAGRHHDDRCGGKPAPQRTNWAWAAVARHDDWMDSHSPFAQFAHFD</sequence>
<feature type="region of interest" description="Disordered" evidence="1">
    <location>
        <begin position="1"/>
        <end position="42"/>
    </location>
</feature>
<protein>
    <submittedName>
        <fullName evidence="2">Uncharacterized protein</fullName>
    </submittedName>
</protein>
<organism evidence="2 3">
    <name type="scientific">Cupriavidus oxalaticus</name>
    <dbReference type="NCBI Taxonomy" id="96344"/>
    <lineage>
        <taxon>Bacteria</taxon>
        <taxon>Pseudomonadati</taxon>
        <taxon>Pseudomonadota</taxon>
        <taxon>Betaproteobacteria</taxon>
        <taxon>Burkholderiales</taxon>
        <taxon>Burkholderiaceae</taxon>
        <taxon>Cupriavidus</taxon>
    </lineage>
</organism>
<gene>
    <name evidence="2" type="ORF">E0W60_16395</name>
</gene>
<feature type="compositionally biased region" description="Low complexity" evidence="1">
    <location>
        <begin position="7"/>
        <end position="20"/>
    </location>
</feature>
<evidence type="ECO:0000256" key="1">
    <source>
        <dbReference type="SAM" id="MobiDB-lite"/>
    </source>
</evidence>
<proteinExistence type="predicted"/>
<dbReference type="KEGG" id="cox:E0W60_16395"/>
<evidence type="ECO:0000313" key="3">
    <source>
        <dbReference type="Proteomes" id="UP000295294"/>
    </source>
</evidence>
<dbReference type="OrthoDB" id="9011872at2"/>
<name>A0A4P7LGJ6_9BURK</name>
<reference evidence="2 3" key="1">
    <citation type="submission" date="2019-03" db="EMBL/GenBank/DDBJ databases">
        <title>Efficiently degradation of phenoxyalkanoic acid herbicides by Cupriavidus oxalaticus strain X32.</title>
        <authorList>
            <person name="Sheng X."/>
        </authorList>
    </citation>
    <scope>NUCLEOTIDE SEQUENCE [LARGE SCALE GENOMIC DNA]</scope>
    <source>
        <strain evidence="2 3">X32</strain>
    </source>
</reference>
<dbReference type="EMBL" id="CP038635">
    <property type="protein sequence ID" value="QBY54865.1"/>
    <property type="molecule type" value="Genomic_DNA"/>
</dbReference>
<dbReference type="AlphaFoldDB" id="A0A4P7LGJ6"/>